<gene>
    <name evidence="4" type="ORF">GCM10010171_23490</name>
</gene>
<dbReference type="PANTHER" id="PTHR16305:SF35">
    <property type="entry name" value="TRANSCRIPTIONAL ACTIVATOR DOMAIN"/>
    <property type="match status" value="1"/>
</dbReference>
<organism evidence="4 5">
    <name type="scientific">Actinokineospora fastidiosa</name>
    <dbReference type="NCBI Taxonomy" id="1816"/>
    <lineage>
        <taxon>Bacteria</taxon>
        <taxon>Bacillati</taxon>
        <taxon>Actinomycetota</taxon>
        <taxon>Actinomycetes</taxon>
        <taxon>Pseudonocardiales</taxon>
        <taxon>Pseudonocardiaceae</taxon>
        <taxon>Actinokineospora</taxon>
    </lineage>
</organism>
<dbReference type="GO" id="GO:0004016">
    <property type="term" value="F:adenylate cyclase activity"/>
    <property type="evidence" value="ECO:0007669"/>
    <property type="project" value="TreeGrafter"/>
</dbReference>
<reference evidence="4" key="2">
    <citation type="submission" date="2020-09" db="EMBL/GenBank/DDBJ databases">
        <authorList>
            <person name="Sun Q."/>
            <person name="Ohkuma M."/>
        </authorList>
    </citation>
    <scope>NUCLEOTIDE SEQUENCE</scope>
    <source>
        <strain evidence="4">JCM 3276</strain>
    </source>
</reference>
<dbReference type="InterPro" id="IPR027417">
    <property type="entry name" value="P-loop_NTPase"/>
</dbReference>
<dbReference type="GO" id="GO:0006355">
    <property type="term" value="P:regulation of DNA-templated transcription"/>
    <property type="evidence" value="ECO:0007669"/>
    <property type="project" value="InterPro"/>
</dbReference>
<dbReference type="Proteomes" id="UP000660680">
    <property type="component" value="Unassembled WGS sequence"/>
</dbReference>
<dbReference type="Pfam" id="PF00196">
    <property type="entry name" value="GerE"/>
    <property type="match status" value="1"/>
</dbReference>
<evidence type="ECO:0000313" key="5">
    <source>
        <dbReference type="Proteomes" id="UP000660680"/>
    </source>
</evidence>
<proteinExistence type="predicted"/>
<dbReference type="PRINTS" id="PR00038">
    <property type="entry name" value="HTHLUXR"/>
</dbReference>
<dbReference type="CDD" id="cd06170">
    <property type="entry name" value="LuxR_C_like"/>
    <property type="match status" value="1"/>
</dbReference>
<dbReference type="RefSeq" id="WP_189210449.1">
    <property type="nucleotide sequence ID" value="NZ_BMRB01000002.1"/>
</dbReference>
<dbReference type="AlphaFoldDB" id="A0A918LCH6"/>
<keyword evidence="2" id="KW-0067">ATP-binding</keyword>
<protein>
    <submittedName>
        <fullName evidence="4">LuxR family transcriptional regulator</fullName>
    </submittedName>
</protein>
<dbReference type="SMART" id="SM00421">
    <property type="entry name" value="HTH_LUXR"/>
    <property type="match status" value="1"/>
</dbReference>
<dbReference type="GO" id="GO:0005737">
    <property type="term" value="C:cytoplasm"/>
    <property type="evidence" value="ECO:0007669"/>
    <property type="project" value="TreeGrafter"/>
</dbReference>
<dbReference type="EMBL" id="BMRB01000002">
    <property type="protein sequence ID" value="GGS29493.1"/>
    <property type="molecule type" value="Genomic_DNA"/>
</dbReference>
<comment type="caution">
    <text evidence="4">The sequence shown here is derived from an EMBL/GenBank/DDBJ whole genome shotgun (WGS) entry which is preliminary data.</text>
</comment>
<evidence type="ECO:0000313" key="4">
    <source>
        <dbReference type="EMBL" id="GGS29493.1"/>
    </source>
</evidence>
<dbReference type="InterPro" id="IPR000792">
    <property type="entry name" value="Tscrpt_reg_LuxR_C"/>
</dbReference>
<dbReference type="PANTHER" id="PTHR16305">
    <property type="entry name" value="TESTICULAR SOLUBLE ADENYLYL CYCLASE"/>
    <property type="match status" value="1"/>
</dbReference>
<sequence length="915" mass="97223">MAGRTPLVGRRAELRALLDLVRAPAVVRIDGEAGVGKTRLLAELREQRELRGRRWLCGAGQPLREPLPLAPLIDAVLADEGAPWCADPLLGALVPVLPELGPRLPPGLPPLGDVRAERHRVYRALRTALAAACPAVLVLDDLHWTDDGTADFLHFLAGRLPAGLSVVLAHRPGAPDLPGTRLRLDPLNLCETAEMLHAMVRERPPAAAAEALLRRTGGVPFAIEEVVRTAVTQGAPWDALDGGLVPDGFAEAIATRLDRLDDVARRVVHAAAVLGAPATAADLLAVAEVPAEAGEAALDAVTGSELREHGGQYGCRHELAEQAVLRTIGPARARRLHRRAAEVLLASAAPPHRRVGDHLRAAGDVEGWLVHAELAADRAVEVGDTGTAVGALRELLTAADDARERSRLALKLGRAALDGVDVGATVTLLRELLATVDLPPSIRGELRADLGLLLLNQASAPEDGYRELELAAADLRGPRPDLAARVMSSLANVHAGHHHIDVHLRWLAEAEALADALTDPRARVAYQVNRVTTLMTRGEPGAAGQAEWILADPPDAETARHHTRGCLNLVDAASWLGHYDQATRFLDRARRLDDVSPYVEEQLQVASVLLDWLSGRWTGLRQRAADLAARQAGLPRIAAECRVIAGALAAEEGDAAAALPLLRAAAGEGPPPVLATARVLVAQLRHQRLVRSAVVRGVDDALGVIRRTGMWVWATEVTPIAVELLSAMDRQADAERVVAEHRAGVAGLDCPAAHAALALADAVLAHERGDLDAADAGYRAAAALTASRPQWHARTLLRHAECLFAAGRDGVPPLRAAERLYSGLGAVVRAERCREVLRAHHALPGPKRGRPGYGDKLSPREREAARLAAAGCTNRQIAAGMGLSVRTVEQHVARALHKLGVDSRRELTAVLGPSG</sequence>
<dbReference type="InterPro" id="IPR016032">
    <property type="entry name" value="Sig_transdc_resp-reg_C-effctor"/>
</dbReference>
<dbReference type="InterPro" id="IPR041664">
    <property type="entry name" value="AAA_16"/>
</dbReference>
<dbReference type="InterPro" id="IPR036388">
    <property type="entry name" value="WH-like_DNA-bd_sf"/>
</dbReference>
<evidence type="ECO:0000256" key="2">
    <source>
        <dbReference type="ARBA" id="ARBA00022840"/>
    </source>
</evidence>
<evidence type="ECO:0000256" key="1">
    <source>
        <dbReference type="ARBA" id="ARBA00022741"/>
    </source>
</evidence>
<keyword evidence="5" id="KW-1185">Reference proteome</keyword>
<dbReference type="SUPFAM" id="SSF52540">
    <property type="entry name" value="P-loop containing nucleoside triphosphate hydrolases"/>
    <property type="match status" value="1"/>
</dbReference>
<name>A0A918LCH6_9PSEU</name>
<dbReference type="GO" id="GO:0003677">
    <property type="term" value="F:DNA binding"/>
    <property type="evidence" value="ECO:0007669"/>
    <property type="project" value="InterPro"/>
</dbReference>
<dbReference type="Gene3D" id="1.10.10.10">
    <property type="entry name" value="Winged helix-like DNA-binding domain superfamily/Winged helix DNA-binding domain"/>
    <property type="match status" value="1"/>
</dbReference>
<dbReference type="Pfam" id="PF13191">
    <property type="entry name" value="AAA_16"/>
    <property type="match status" value="1"/>
</dbReference>
<feature type="domain" description="HTH luxR-type" evidence="3">
    <location>
        <begin position="850"/>
        <end position="915"/>
    </location>
</feature>
<evidence type="ECO:0000259" key="3">
    <source>
        <dbReference type="PROSITE" id="PS50043"/>
    </source>
</evidence>
<dbReference type="PROSITE" id="PS50043">
    <property type="entry name" value="HTH_LUXR_2"/>
    <property type="match status" value="1"/>
</dbReference>
<dbReference type="GO" id="GO:0005524">
    <property type="term" value="F:ATP binding"/>
    <property type="evidence" value="ECO:0007669"/>
    <property type="project" value="UniProtKB-KW"/>
</dbReference>
<accession>A0A918LCH6</accession>
<dbReference type="SUPFAM" id="SSF46894">
    <property type="entry name" value="C-terminal effector domain of the bipartite response regulators"/>
    <property type="match status" value="1"/>
</dbReference>
<dbReference type="PROSITE" id="PS00622">
    <property type="entry name" value="HTH_LUXR_1"/>
    <property type="match status" value="1"/>
</dbReference>
<keyword evidence="1" id="KW-0547">Nucleotide-binding</keyword>
<reference evidence="4" key="1">
    <citation type="journal article" date="2014" name="Int. J. Syst. Evol. Microbiol.">
        <title>Complete genome sequence of Corynebacterium casei LMG S-19264T (=DSM 44701T), isolated from a smear-ripened cheese.</title>
        <authorList>
            <consortium name="US DOE Joint Genome Institute (JGI-PGF)"/>
            <person name="Walter F."/>
            <person name="Albersmeier A."/>
            <person name="Kalinowski J."/>
            <person name="Ruckert C."/>
        </authorList>
    </citation>
    <scope>NUCLEOTIDE SEQUENCE</scope>
    <source>
        <strain evidence="4">JCM 3276</strain>
    </source>
</reference>